<keyword evidence="2" id="KW-1185">Reference proteome</keyword>
<comment type="caution">
    <text evidence="1">The sequence shown here is derived from an EMBL/GenBank/DDBJ whole genome shotgun (WGS) entry which is preliminary data.</text>
</comment>
<sequence length="61" mass="7366">MQGLEFTIFENLDVSQLSLEEVQDCLFYLENLIEHEENPIDFVKYQSYRVKLLDRLIEVKK</sequence>
<name>A0A5M6D2I2_9BACT</name>
<dbReference type="EMBL" id="VWSF01000023">
    <property type="protein sequence ID" value="KAA5541216.1"/>
    <property type="molecule type" value="Genomic_DNA"/>
</dbReference>
<dbReference type="RefSeq" id="WP_150091872.1">
    <property type="nucleotide sequence ID" value="NZ_VWSF01000023.1"/>
</dbReference>
<reference evidence="1 2" key="1">
    <citation type="submission" date="2019-09" db="EMBL/GenBank/DDBJ databases">
        <title>Genome sequence and assembly of Adhaeribacter sp.</title>
        <authorList>
            <person name="Chhetri G."/>
        </authorList>
    </citation>
    <scope>NUCLEOTIDE SEQUENCE [LARGE SCALE GENOMIC DNA]</scope>
    <source>
        <strain evidence="1 2">DK36</strain>
    </source>
</reference>
<organism evidence="1 2">
    <name type="scientific">Adhaeribacter rhizoryzae</name>
    <dbReference type="NCBI Taxonomy" id="2607907"/>
    <lineage>
        <taxon>Bacteria</taxon>
        <taxon>Pseudomonadati</taxon>
        <taxon>Bacteroidota</taxon>
        <taxon>Cytophagia</taxon>
        <taxon>Cytophagales</taxon>
        <taxon>Hymenobacteraceae</taxon>
        <taxon>Adhaeribacter</taxon>
    </lineage>
</organism>
<gene>
    <name evidence="1" type="ORF">F0145_21540</name>
</gene>
<protein>
    <submittedName>
        <fullName evidence="1">Uncharacterized protein</fullName>
    </submittedName>
</protein>
<proteinExistence type="predicted"/>
<dbReference type="AlphaFoldDB" id="A0A5M6D2I2"/>
<dbReference type="Proteomes" id="UP000323426">
    <property type="component" value="Unassembled WGS sequence"/>
</dbReference>
<evidence type="ECO:0000313" key="1">
    <source>
        <dbReference type="EMBL" id="KAA5541216.1"/>
    </source>
</evidence>
<evidence type="ECO:0000313" key="2">
    <source>
        <dbReference type="Proteomes" id="UP000323426"/>
    </source>
</evidence>
<accession>A0A5M6D2I2</accession>